<dbReference type="SUPFAM" id="SSF57701">
    <property type="entry name" value="Zn2/Cys6 DNA-binding domain"/>
    <property type="match status" value="1"/>
</dbReference>
<keyword evidence="1" id="KW-0805">Transcription regulation</keyword>
<keyword evidence="2" id="KW-0238">DNA-binding</keyword>
<dbReference type="PANTHER" id="PTHR47840">
    <property type="entry name" value="ZN(II)2CYS6 TRANSCRIPTION FACTOR (EUROFUNG)-RELATED"/>
    <property type="match status" value="1"/>
</dbReference>
<feature type="region of interest" description="Disordered" evidence="5">
    <location>
        <begin position="91"/>
        <end position="134"/>
    </location>
</feature>
<evidence type="ECO:0000256" key="3">
    <source>
        <dbReference type="ARBA" id="ARBA00023163"/>
    </source>
</evidence>
<dbReference type="AlphaFoldDB" id="A0AA38Y9A4"/>
<evidence type="ECO:0000313" key="8">
    <source>
        <dbReference type="Proteomes" id="UP001172681"/>
    </source>
</evidence>
<evidence type="ECO:0000256" key="2">
    <source>
        <dbReference type="ARBA" id="ARBA00023125"/>
    </source>
</evidence>
<keyword evidence="3" id="KW-0804">Transcription</keyword>
<dbReference type="CDD" id="cd00067">
    <property type="entry name" value="GAL4"/>
    <property type="match status" value="1"/>
</dbReference>
<gene>
    <name evidence="7" type="ORF">H2204_003404</name>
</gene>
<feature type="domain" description="Zn(2)-C6 fungal-type" evidence="6">
    <location>
        <begin position="29"/>
        <end position="82"/>
    </location>
</feature>
<evidence type="ECO:0000256" key="1">
    <source>
        <dbReference type="ARBA" id="ARBA00023015"/>
    </source>
</evidence>
<feature type="region of interest" description="Disordered" evidence="5">
    <location>
        <begin position="178"/>
        <end position="204"/>
    </location>
</feature>
<dbReference type="InterPro" id="IPR036864">
    <property type="entry name" value="Zn2-C6_fun-type_DNA-bd_sf"/>
</dbReference>
<evidence type="ECO:0000259" key="6">
    <source>
        <dbReference type="PROSITE" id="PS50048"/>
    </source>
</evidence>
<dbReference type="EMBL" id="JAPDRN010000015">
    <property type="protein sequence ID" value="KAJ9640179.1"/>
    <property type="molecule type" value="Genomic_DNA"/>
</dbReference>
<sequence length="894" mass="99019">MPSQREKVSVVARGGGAAGLKQMRKGTKSCLECRRRKIKCSYPEPSQEDPASTALADHGSASESGSSLVCNECKQHGRQCRVQGFVASETIPPAGEDSVNNDPRSGRPSARIYKRRRDINDLDPGEFTRQNRSRMDIQVNRMDSMVERLAREQDGPWQPNSTLQLFKSLGLPDIDGAGLAGRSEVSGLDDPGSASTQDPQLKPTTANTLLNSRIPAEDEARKTSPLLTQLFNNEMLAQRCISPAIITEKVQVLTFSDLTSDINAASDAEKLRSTISTEPYLLKVVEISTHWWVAWRDQTFALHEVFFNPKSHQVSGDDTSSESGTVSNGDSPGSTTSWPHKEIKPISLRDFVQAKLAANDAVSIGTALLCIAMSLRDLRAGVDDVELNISTAPAELTERIVLAVDTVLLSPSADPAYMKDSGLLLLYMMRAKIYAEANQLRKSWLSIRQAIEVARESGFTDALPFQQDGEVPLLDEAHVSSILHRQRWIGSILELDRLMSLVLGFPHAQDDKFSDHLALDVLRGNVIAATGDSNGCVPVDLRMRAFRRVVAVIAGRVNDRNSSNQPDDSRYNTTMCIQSTLDEAAAGMPTYWWDVDSHMNYTDPYVSYQHLMAQMWFWQVQAFLHLPFMLKPLPDGSGKLSEATQNSPDSSIDPYEPSRQLCRQACLGMLRIFYLLRSDPSLAVYICPCEDFQGVFCACILMVMVIFRLSHCPSSHGSPELVIDSVREDLDLIEQVKDIFRFRAKHLNGGIGKQGFKVLDELGGFLDDYLSGTEPQKRTVVLPYFGAIRLEMKSLSNAPLAESLALDGDTPYQDNNVIPRDMPGTEGASQGQPLGPPQTLLAKDCENFDDPSFQFPLPDTDADWDQFLFGDELNRTWDLSIPEWAFDNDASQLT</sequence>
<comment type="caution">
    <text evidence="7">The sequence shown here is derived from an EMBL/GenBank/DDBJ whole genome shotgun (WGS) entry which is preliminary data.</text>
</comment>
<dbReference type="Proteomes" id="UP001172681">
    <property type="component" value="Unassembled WGS sequence"/>
</dbReference>
<dbReference type="GO" id="GO:0008270">
    <property type="term" value="F:zinc ion binding"/>
    <property type="evidence" value="ECO:0007669"/>
    <property type="project" value="InterPro"/>
</dbReference>
<dbReference type="SMART" id="SM00066">
    <property type="entry name" value="GAL4"/>
    <property type="match status" value="1"/>
</dbReference>
<dbReference type="InterPro" id="IPR001138">
    <property type="entry name" value="Zn2Cys6_DnaBD"/>
</dbReference>
<evidence type="ECO:0000256" key="4">
    <source>
        <dbReference type="ARBA" id="ARBA00023242"/>
    </source>
</evidence>
<dbReference type="Gene3D" id="4.10.240.10">
    <property type="entry name" value="Zn(2)-C6 fungal-type DNA-binding domain"/>
    <property type="match status" value="1"/>
</dbReference>
<reference evidence="7" key="1">
    <citation type="submission" date="2022-10" db="EMBL/GenBank/DDBJ databases">
        <title>Culturing micro-colonial fungi from biological soil crusts in the Mojave desert and describing Neophaeococcomyces mojavensis, and introducing the new genera and species Taxawa tesnikishii.</title>
        <authorList>
            <person name="Kurbessoian T."/>
            <person name="Stajich J.E."/>
        </authorList>
    </citation>
    <scope>NUCLEOTIDE SEQUENCE</scope>
    <source>
        <strain evidence="7">TK_35</strain>
    </source>
</reference>
<name>A0AA38Y9A4_9EURO</name>
<organism evidence="7 8">
    <name type="scientific">Knufia peltigerae</name>
    <dbReference type="NCBI Taxonomy" id="1002370"/>
    <lineage>
        <taxon>Eukaryota</taxon>
        <taxon>Fungi</taxon>
        <taxon>Dikarya</taxon>
        <taxon>Ascomycota</taxon>
        <taxon>Pezizomycotina</taxon>
        <taxon>Eurotiomycetes</taxon>
        <taxon>Chaetothyriomycetidae</taxon>
        <taxon>Chaetothyriales</taxon>
        <taxon>Trichomeriaceae</taxon>
        <taxon>Knufia</taxon>
    </lineage>
</organism>
<keyword evidence="8" id="KW-1185">Reference proteome</keyword>
<accession>A0AA38Y9A4</accession>
<feature type="region of interest" description="Disordered" evidence="5">
    <location>
        <begin position="41"/>
        <end position="66"/>
    </location>
</feature>
<evidence type="ECO:0000256" key="5">
    <source>
        <dbReference type="SAM" id="MobiDB-lite"/>
    </source>
</evidence>
<proteinExistence type="predicted"/>
<dbReference type="GO" id="GO:0000981">
    <property type="term" value="F:DNA-binding transcription factor activity, RNA polymerase II-specific"/>
    <property type="evidence" value="ECO:0007669"/>
    <property type="project" value="InterPro"/>
</dbReference>
<feature type="region of interest" description="Disordered" evidence="5">
    <location>
        <begin position="312"/>
        <end position="340"/>
    </location>
</feature>
<dbReference type="GO" id="GO:0003677">
    <property type="term" value="F:DNA binding"/>
    <property type="evidence" value="ECO:0007669"/>
    <property type="project" value="UniProtKB-KW"/>
</dbReference>
<protein>
    <recommendedName>
        <fullName evidence="6">Zn(2)-C6 fungal-type domain-containing protein</fullName>
    </recommendedName>
</protein>
<feature type="compositionally biased region" description="Polar residues" evidence="5">
    <location>
        <begin position="193"/>
        <end position="204"/>
    </location>
</feature>
<dbReference type="CDD" id="cd12148">
    <property type="entry name" value="fungal_TF_MHR"/>
    <property type="match status" value="1"/>
</dbReference>
<dbReference type="PROSITE" id="PS50048">
    <property type="entry name" value="ZN2_CY6_FUNGAL_2"/>
    <property type="match status" value="1"/>
</dbReference>
<feature type="compositionally biased region" description="Polar residues" evidence="5">
    <location>
        <begin position="312"/>
        <end position="338"/>
    </location>
</feature>
<evidence type="ECO:0000313" key="7">
    <source>
        <dbReference type="EMBL" id="KAJ9640179.1"/>
    </source>
</evidence>
<keyword evidence="4" id="KW-0539">Nucleus</keyword>
<dbReference type="PANTHER" id="PTHR47840:SF1">
    <property type="entry name" value="ZN(II)2CYS6 TRANSCRIPTION FACTOR (EUROFUNG)"/>
    <property type="match status" value="1"/>
</dbReference>